<dbReference type="PANTHER" id="PTHR43418">
    <property type="entry name" value="MULTIFUNCTIONAL TRYPTOPHAN BIOSYNTHESIS PROTEIN-RELATED"/>
    <property type="match status" value="1"/>
</dbReference>
<sequence length="215" mass="24014">MKQKTSDKSSRRDFQMKIVFINNKDSFVWNLVDYISYFEKDTLVLPNTVTLEELKEIKPDALVISPGPGNPSDPKDIGNCLEIIRELGRETPLLGVCLGHQAINVAFGGPVRRCKVGPVHGKSSRIRHAESALFTTLEEKFEAGRYHSLEIGDPAPGIKVTALAEDGTIMAVEHSEFPIYGLQFHPESVLTPDGLKIIERFLEISRDFKKRQPAV</sequence>
<evidence type="ECO:0000256" key="7">
    <source>
        <dbReference type="ARBA" id="ARBA00023239"/>
    </source>
</evidence>
<accession>A0A0E3LWB4</accession>
<keyword evidence="5" id="KW-0315">Glutamine amidotransferase</keyword>
<dbReference type="FunFam" id="3.40.50.880:FF:000003">
    <property type="entry name" value="Anthranilate synthase component II"/>
    <property type="match status" value="1"/>
</dbReference>
<proteinExistence type="predicted"/>
<keyword evidence="10" id="KW-0808">Transferase</keyword>
<dbReference type="HOGENOM" id="CLU_014340_1_2_2"/>
<evidence type="ECO:0000313" key="10">
    <source>
        <dbReference type="EMBL" id="AKB68476.1"/>
    </source>
</evidence>
<dbReference type="GO" id="GO:0016740">
    <property type="term" value="F:transferase activity"/>
    <property type="evidence" value="ECO:0007669"/>
    <property type="project" value="UniProtKB-KW"/>
</dbReference>
<dbReference type="PATRIC" id="fig|1434114.4.peg.2448"/>
<reference evidence="10 11" key="1">
    <citation type="submission" date="2014-07" db="EMBL/GenBank/DDBJ databases">
        <title>Methanogenic archaea and the global carbon cycle.</title>
        <authorList>
            <person name="Henriksen J.R."/>
            <person name="Luke J."/>
            <person name="Reinhart S."/>
            <person name="Benedict M.N."/>
            <person name="Youngblut N.D."/>
            <person name="Metcalf M.E."/>
            <person name="Whitaker R.J."/>
            <person name="Metcalf W.W."/>
        </authorList>
    </citation>
    <scope>NUCLEOTIDE SEQUENCE [LARGE SCALE GENOMIC DNA]</scope>
    <source>
        <strain evidence="10 11">LYC</strain>
    </source>
</reference>
<keyword evidence="3" id="KW-0028">Amino-acid biosynthesis</keyword>
<dbReference type="PRINTS" id="PR00099">
    <property type="entry name" value="CPSGATASE"/>
</dbReference>
<dbReference type="InterPro" id="IPR017926">
    <property type="entry name" value="GATASE"/>
</dbReference>
<evidence type="ECO:0000256" key="3">
    <source>
        <dbReference type="ARBA" id="ARBA00022605"/>
    </source>
</evidence>
<dbReference type="InterPro" id="IPR006221">
    <property type="entry name" value="TrpG/PapA_dom"/>
</dbReference>
<keyword evidence="6" id="KW-0057">Aromatic amino acid biosynthesis</keyword>
<evidence type="ECO:0000256" key="8">
    <source>
        <dbReference type="ARBA" id="ARBA00047683"/>
    </source>
</evidence>
<dbReference type="InterPro" id="IPR029062">
    <property type="entry name" value="Class_I_gatase-like"/>
</dbReference>
<keyword evidence="4" id="KW-0822">Tryptophan biosynthesis</keyword>
<dbReference type="NCBIfam" id="TIGR00566">
    <property type="entry name" value="trpG_papA"/>
    <property type="match status" value="1"/>
</dbReference>
<dbReference type="PROSITE" id="PS51273">
    <property type="entry name" value="GATASE_TYPE_1"/>
    <property type="match status" value="1"/>
</dbReference>
<dbReference type="EMBL" id="CP009513">
    <property type="protein sequence ID" value="AKB68476.1"/>
    <property type="molecule type" value="Genomic_DNA"/>
</dbReference>
<dbReference type="Gene3D" id="3.40.50.880">
    <property type="match status" value="1"/>
</dbReference>
<dbReference type="GO" id="GO:0000162">
    <property type="term" value="P:L-tryptophan biosynthetic process"/>
    <property type="evidence" value="ECO:0007669"/>
    <property type="project" value="UniProtKB-KW"/>
</dbReference>
<comment type="pathway">
    <text evidence="1">Amino-acid biosynthesis; L-tryptophan biosynthesis; L-tryptophan from chorismate: step 1/5.</text>
</comment>
<dbReference type="PRINTS" id="PR00096">
    <property type="entry name" value="GATASE"/>
</dbReference>
<evidence type="ECO:0000259" key="9">
    <source>
        <dbReference type="Pfam" id="PF00117"/>
    </source>
</evidence>
<dbReference type="InterPro" id="IPR050472">
    <property type="entry name" value="Anth_synth/Amidotransfase"/>
</dbReference>
<dbReference type="AlphaFoldDB" id="A0A0E3LWB4"/>
<dbReference type="GO" id="GO:0005829">
    <property type="term" value="C:cytosol"/>
    <property type="evidence" value="ECO:0007669"/>
    <property type="project" value="TreeGrafter"/>
</dbReference>
<dbReference type="PANTHER" id="PTHR43418:SF4">
    <property type="entry name" value="MULTIFUNCTIONAL TRYPTOPHAN BIOSYNTHESIS PROTEIN"/>
    <property type="match status" value="1"/>
</dbReference>
<dbReference type="Pfam" id="PF00117">
    <property type="entry name" value="GATase"/>
    <property type="match status" value="1"/>
</dbReference>
<evidence type="ECO:0000256" key="6">
    <source>
        <dbReference type="ARBA" id="ARBA00023141"/>
    </source>
</evidence>
<gene>
    <name evidence="10" type="ORF">MSMAL_1933</name>
</gene>
<organism evidence="10 11">
    <name type="scientific">Methanosarcina mazei LYC</name>
    <dbReference type="NCBI Taxonomy" id="1434114"/>
    <lineage>
        <taxon>Archaea</taxon>
        <taxon>Methanobacteriati</taxon>
        <taxon>Methanobacteriota</taxon>
        <taxon>Stenosarchaea group</taxon>
        <taxon>Methanomicrobia</taxon>
        <taxon>Methanosarcinales</taxon>
        <taxon>Methanosarcinaceae</taxon>
        <taxon>Methanosarcina</taxon>
    </lineage>
</organism>
<dbReference type="EC" id="4.1.3.27" evidence="2"/>
<dbReference type="PRINTS" id="PR00097">
    <property type="entry name" value="ANTSNTHASEII"/>
</dbReference>
<evidence type="ECO:0000256" key="4">
    <source>
        <dbReference type="ARBA" id="ARBA00022822"/>
    </source>
</evidence>
<keyword evidence="7 10" id="KW-0456">Lyase</keyword>
<evidence type="ECO:0000256" key="1">
    <source>
        <dbReference type="ARBA" id="ARBA00004873"/>
    </source>
</evidence>
<dbReference type="SUPFAM" id="SSF52317">
    <property type="entry name" value="Class I glutamine amidotransferase-like"/>
    <property type="match status" value="1"/>
</dbReference>
<feature type="domain" description="Glutamine amidotransferase" evidence="9">
    <location>
        <begin position="20"/>
        <end position="202"/>
    </location>
</feature>
<dbReference type="GO" id="GO:0004049">
    <property type="term" value="F:anthranilate synthase activity"/>
    <property type="evidence" value="ECO:0007669"/>
    <property type="project" value="UniProtKB-EC"/>
</dbReference>
<evidence type="ECO:0000313" key="11">
    <source>
        <dbReference type="Proteomes" id="UP000033063"/>
    </source>
</evidence>
<dbReference type="Proteomes" id="UP000033063">
    <property type="component" value="Chromosome"/>
</dbReference>
<evidence type="ECO:0000256" key="5">
    <source>
        <dbReference type="ARBA" id="ARBA00022962"/>
    </source>
</evidence>
<comment type="catalytic activity">
    <reaction evidence="8">
        <text>chorismate + L-glutamine = anthranilate + pyruvate + L-glutamate + H(+)</text>
        <dbReference type="Rhea" id="RHEA:21732"/>
        <dbReference type="ChEBI" id="CHEBI:15361"/>
        <dbReference type="ChEBI" id="CHEBI:15378"/>
        <dbReference type="ChEBI" id="CHEBI:16567"/>
        <dbReference type="ChEBI" id="CHEBI:29748"/>
        <dbReference type="ChEBI" id="CHEBI:29985"/>
        <dbReference type="ChEBI" id="CHEBI:58359"/>
        <dbReference type="EC" id="4.1.3.27"/>
    </reaction>
</comment>
<dbReference type="CDD" id="cd01743">
    <property type="entry name" value="GATase1_Anthranilate_Synthase"/>
    <property type="match status" value="1"/>
</dbReference>
<protein>
    <recommendedName>
        <fullName evidence="2">anthranilate synthase</fullName>
        <ecNumber evidence="2">4.1.3.27</ecNumber>
    </recommendedName>
</protein>
<name>A0A0E3LWB4_METMZ</name>
<evidence type="ECO:0000256" key="2">
    <source>
        <dbReference type="ARBA" id="ARBA00012266"/>
    </source>
</evidence>